<keyword evidence="1" id="KW-0227">DNA damage</keyword>
<dbReference type="Pfam" id="PF04139">
    <property type="entry name" value="Rad9"/>
    <property type="match status" value="1"/>
</dbReference>
<dbReference type="GO" id="GO:0006281">
    <property type="term" value="P:DNA repair"/>
    <property type="evidence" value="ECO:0007669"/>
    <property type="project" value="UniProtKB-UniRule"/>
</dbReference>
<feature type="region of interest" description="Disordered" evidence="2">
    <location>
        <begin position="295"/>
        <end position="392"/>
    </location>
</feature>
<sequence length="476" mass="53748">MAILNFTLSEDAVAAFRDILACLHKFSDDVSLEAKKDQVRRREFWQKSYRAGTKSAYACFTLAAPRFCSRYQFEGSAQYRDKFHCKLYIRALISIFRSRSGGDPRQDRDRESSIDRCDVAIQDGPGVKSRFIVRLFFRNGITSTHKLSFEIAVPVRATFDKNEAIHHWKIPSRTLRQLMDHFGPGVEYLDVNSDGQHVNFAVYTEKTTNGDEVLKKPLHTSIAVDVEEFEDIEVEERLHIVLSVKDFRAIILHAGITGGHLSAKYSTPARPIQFAYQGDGISCDFLLMTVGERGNPAQKEKKGKPNGAKTAPRQQQLDAAAGSRRQSAAPTEQHEQPLEQSMPPPPPVASAARSGAARTSLFDLRPSQRPPPATMRSEGLFVDNDQEWEPVRDEEDEDAEEEARLEWDHSNQPVSLPGSWLLAIDTNTLQNQSTMHLDRFNTQERVEYDPTPSSSAGLEPTQPIDEVRRLGLFYRE</sequence>
<keyword evidence="4" id="KW-1185">Reference proteome</keyword>
<protein>
    <recommendedName>
        <fullName evidence="1">DNA repair protein rad9</fullName>
    </recommendedName>
</protein>
<dbReference type="Gene3D" id="3.70.10.10">
    <property type="match status" value="1"/>
</dbReference>
<dbReference type="PANTHER" id="PTHR15237">
    <property type="entry name" value="DNA REPAIR PROTEIN RAD9"/>
    <property type="match status" value="1"/>
</dbReference>
<organism evidence="3 4">
    <name type="scientific">Colletotrichum musicola</name>
    <dbReference type="NCBI Taxonomy" id="2175873"/>
    <lineage>
        <taxon>Eukaryota</taxon>
        <taxon>Fungi</taxon>
        <taxon>Dikarya</taxon>
        <taxon>Ascomycota</taxon>
        <taxon>Pezizomycotina</taxon>
        <taxon>Sordariomycetes</taxon>
        <taxon>Hypocreomycetidae</taxon>
        <taxon>Glomerellales</taxon>
        <taxon>Glomerellaceae</taxon>
        <taxon>Colletotrichum</taxon>
        <taxon>Colletotrichum orchidearum species complex</taxon>
    </lineage>
</organism>
<comment type="function">
    <text evidence="1">Acts in DNA repair and mutagenesis. Involved in promoting resistance to ionizing radiation and UV light, as well as regulating cell cycle progression after irradiation.</text>
</comment>
<evidence type="ECO:0000313" key="4">
    <source>
        <dbReference type="Proteomes" id="UP000639643"/>
    </source>
</evidence>
<feature type="compositionally biased region" description="Low complexity" evidence="2">
    <location>
        <begin position="349"/>
        <end position="358"/>
    </location>
</feature>
<accession>A0A8H6NGR5</accession>
<dbReference type="GO" id="GO:0071479">
    <property type="term" value="P:cellular response to ionizing radiation"/>
    <property type="evidence" value="ECO:0007669"/>
    <property type="project" value="TreeGrafter"/>
</dbReference>
<dbReference type="PIRSF" id="PIRSF009303">
    <property type="entry name" value="Cell_cycle_RAD9"/>
    <property type="match status" value="1"/>
</dbReference>
<dbReference type="GO" id="GO:0000076">
    <property type="term" value="P:DNA replication checkpoint signaling"/>
    <property type="evidence" value="ECO:0007669"/>
    <property type="project" value="TreeGrafter"/>
</dbReference>
<gene>
    <name evidence="3" type="ORF">CMUS01_06784</name>
</gene>
<evidence type="ECO:0000256" key="1">
    <source>
        <dbReference type="PIRNR" id="PIRNR009303"/>
    </source>
</evidence>
<comment type="caution">
    <text evidence="3">The sequence shown here is derived from an EMBL/GenBank/DDBJ whole genome shotgun (WGS) entry which is preliminary data.</text>
</comment>
<dbReference type="InterPro" id="IPR007268">
    <property type="entry name" value="Rad9/Ddc1"/>
</dbReference>
<dbReference type="PANTHER" id="PTHR15237:SF0">
    <property type="entry name" value="CELL CYCLE CHECKPOINT CONTROL PROTEIN"/>
    <property type="match status" value="1"/>
</dbReference>
<reference evidence="3" key="1">
    <citation type="journal article" date="2020" name="Phytopathology">
        <title>Genome Sequence Resources of Colletotrichum truncatum, C. plurivorum, C. musicola, and C. sojae: Four Species Pathogenic to Soybean (Glycine max).</title>
        <authorList>
            <person name="Rogerio F."/>
            <person name="Boufleur T.R."/>
            <person name="Ciampi-Guillardi M."/>
            <person name="Sukno S.A."/>
            <person name="Thon M.R."/>
            <person name="Massola Junior N.S."/>
            <person name="Baroncelli R."/>
        </authorList>
    </citation>
    <scope>NUCLEOTIDE SEQUENCE</scope>
    <source>
        <strain evidence="3">LFN0074</strain>
    </source>
</reference>
<dbReference type="Proteomes" id="UP000639643">
    <property type="component" value="Unassembled WGS sequence"/>
</dbReference>
<comment type="similarity">
    <text evidence="1">Belongs to the rad9 family.</text>
</comment>
<dbReference type="GO" id="GO:0030896">
    <property type="term" value="C:checkpoint clamp complex"/>
    <property type="evidence" value="ECO:0007669"/>
    <property type="project" value="UniProtKB-UniRule"/>
</dbReference>
<dbReference type="OrthoDB" id="60092at2759"/>
<dbReference type="GO" id="GO:0031573">
    <property type="term" value="P:mitotic intra-S DNA damage checkpoint signaling"/>
    <property type="evidence" value="ECO:0007669"/>
    <property type="project" value="TreeGrafter"/>
</dbReference>
<dbReference type="AlphaFoldDB" id="A0A8H6NGR5"/>
<name>A0A8H6NGR5_9PEZI</name>
<evidence type="ECO:0000256" key="2">
    <source>
        <dbReference type="SAM" id="MobiDB-lite"/>
    </source>
</evidence>
<dbReference type="InterPro" id="IPR026584">
    <property type="entry name" value="Rad9"/>
</dbReference>
<evidence type="ECO:0000313" key="3">
    <source>
        <dbReference type="EMBL" id="KAF6832804.1"/>
    </source>
</evidence>
<dbReference type="EMBL" id="WIGM01000229">
    <property type="protein sequence ID" value="KAF6832804.1"/>
    <property type="molecule type" value="Genomic_DNA"/>
</dbReference>
<proteinExistence type="inferred from homology"/>